<reference evidence="4" key="1">
    <citation type="submission" date="2018-02" db="EMBL/GenBank/DDBJ databases">
        <authorList>
            <person name="Cohen D.B."/>
            <person name="Kent A.D."/>
        </authorList>
    </citation>
    <scope>NUCLEOTIDE SEQUENCE</scope>
</reference>
<feature type="region of interest" description="Disordered" evidence="2">
    <location>
        <begin position="253"/>
        <end position="308"/>
    </location>
</feature>
<proteinExistence type="predicted"/>
<feature type="domain" description="CCHC-type" evidence="3">
    <location>
        <begin position="314"/>
        <end position="327"/>
    </location>
</feature>
<gene>
    <name evidence="4" type="ORF">FSB_LOCUS18976</name>
</gene>
<dbReference type="InterPro" id="IPR054722">
    <property type="entry name" value="PolX-like_BBD"/>
</dbReference>
<sequence length="549" mass="60882">MATSSSSSTFSQTANITQSPILLLPTISNISVKLDSTNYLLWKYQITSIFESYSLLDLLDGSVQPPAKFIADKEGVAIENPLYKQWKTRDQALKTLINATLSPSALTLVLAQTTAQGVWQVLERRYTSLSRTHVLSLKAELDRVKKNNDSITVYLDRVTAIRDKLGSVGVLIDDEELLHVVLKGLPPEYDAFCSAMRTRERIISCEELHVLLTSEEESKKTAKESSLELPHMAMTATGMRMNLPTTNTPLPLFNTSWNRGRGGGGRNFNNRGRGRNSNGSSRGGYQNTTQGFNQFFSSPTPQNSSNGYSQRPLCQICGKQGHVALDCFHRMNFAYQGKQPPAKLAAIASTNMSNAIHAPSTSGSTCWVSDTGATDHFTPDINQIPDCHEYQGNDCVTVGNGQSLPITHSRNSQLRTISHPFSLRKILHVPTMSSNLLSVHRFCKDNNASFYFDAIKFHIRDLNSGNLLYKGLSERGLYPIHGTVHPLPSPYKSNFSSRSTTKVSSETWHSRLGHPNSRVFRHVMHSSLNNTATDSELPFCTHCVQGKMH</sequence>
<dbReference type="GO" id="GO:0003676">
    <property type="term" value="F:nucleic acid binding"/>
    <property type="evidence" value="ECO:0007669"/>
    <property type="project" value="InterPro"/>
</dbReference>
<dbReference type="GO" id="GO:0008270">
    <property type="term" value="F:zinc ion binding"/>
    <property type="evidence" value="ECO:0007669"/>
    <property type="project" value="UniProtKB-KW"/>
</dbReference>
<feature type="compositionally biased region" description="Low complexity" evidence="2">
    <location>
        <begin position="267"/>
        <end position="284"/>
    </location>
</feature>
<evidence type="ECO:0000256" key="2">
    <source>
        <dbReference type="SAM" id="MobiDB-lite"/>
    </source>
</evidence>
<dbReference type="PANTHER" id="PTHR47481:SF31">
    <property type="entry name" value="OS01G0873500 PROTEIN"/>
    <property type="match status" value="1"/>
</dbReference>
<keyword evidence="1" id="KW-0862">Zinc</keyword>
<evidence type="ECO:0000313" key="4">
    <source>
        <dbReference type="EMBL" id="SPC91094.1"/>
    </source>
</evidence>
<dbReference type="InterPro" id="IPR001878">
    <property type="entry name" value="Znf_CCHC"/>
</dbReference>
<dbReference type="PANTHER" id="PTHR47481">
    <property type="match status" value="1"/>
</dbReference>
<dbReference type="AlphaFoldDB" id="A0A2N9FWD0"/>
<dbReference type="PROSITE" id="PS50158">
    <property type="entry name" value="ZF_CCHC"/>
    <property type="match status" value="1"/>
</dbReference>
<dbReference type="Pfam" id="PF22936">
    <property type="entry name" value="Pol_BBD"/>
    <property type="match status" value="1"/>
</dbReference>
<organism evidence="4">
    <name type="scientific">Fagus sylvatica</name>
    <name type="common">Beechnut</name>
    <dbReference type="NCBI Taxonomy" id="28930"/>
    <lineage>
        <taxon>Eukaryota</taxon>
        <taxon>Viridiplantae</taxon>
        <taxon>Streptophyta</taxon>
        <taxon>Embryophyta</taxon>
        <taxon>Tracheophyta</taxon>
        <taxon>Spermatophyta</taxon>
        <taxon>Magnoliopsida</taxon>
        <taxon>eudicotyledons</taxon>
        <taxon>Gunneridae</taxon>
        <taxon>Pentapetalae</taxon>
        <taxon>rosids</taxon>
        <taxon>fabids</taxon>
        <taxon>Fagales</taxon>
        <taxon>Fagaceae</taxon>
        <taxon>Fagus</taxon>
    </lineage>
</organism>
<name>A0A2N9FWD0_FAGSY</name>
<dbReference type="Pfam" id="PF14223">
    <property type="entry name" value="Retrotran_gag_2"/>
    <property type="match status" value="1"/>
</dbReference>
<dbReference type="EMBL" id="OIVN01001202">
    <property type="protein sequence ID" value="SPC91094.1"/>
    <property type="molecule type" value="Genomic_DNA"/>
</dbReference>
<keyword evidence="1" id="KW-0479">Metal-binding</keyword>
<accession>A0A2N9FWD0</accession>
<dbReference type="InterPro" id="IPR025724">
    <property type="entry name" value="GAG-pre-integrase_dom"/>
</dbReference>
<dbReference type="Pfam" id="PF13976">
    <property type="entry name" value="gag_pre-integrs"/>
    <property type="match status" value="1"/>
</dbReference>
<evidence type="ECO:0000259" key="3">
    <source>
        <dbReference type="PROSITE" id="PS50158"/>
    </source>
</evidence>
<feature type="compositionally biased region" description="Polar residues" evidence="2">
    <location>
        <begin position="285"/>
        <end position="308"/>
    </location>
</feature>
<protein>
    <recommendedName>
        <fullName evidence="3">CCHC-type domain-containing protein</fullName>
    </recommendedName>
</protein>
<evidence type="ECO:0000256" key="1">
    <source>
        <dbReference type="PROSITE-ProRule" id="PRU00047"/>
    </source>
</evidence>
<keyword evidence="1" id="KW-0863">Zinc-finger</keyword>